<dbReference type="AlphaFoldDB" id="A0AAN9ANU3"/>
<dbReference type="CDD" id="cd00172">
    <property type="entry name" value="serpin"/>
    <property type="match status" value="1"/>
</dbReference>
<dbReference type="Pfam" id="PF00079">
    <property type="entry name" value="Serpin"/>
    <property type="match status" value="1"/>
</dbReference>
<evidence type="ECO:0000256" key="1">
    <source>
        <dbReference type="ARBA" id="ARBA00009500"/>
    </source>
</evidence>
<feature type="region of interest" description="Disordered" evidence="3">
    <location>
        <begin position="352"/>
        <end position="377"/>
    </location>
</feature>
<dbReference type="PANTHER" id="PTHR11461">
    <property type="entry name" value="SERINE PROTEASE INHIBITOR, SERPIN"/>
    <property type="match status" value="1"/>
</dbReference>
<feature type="compositionally biased region" description="Polar residues" evidence="3">
    <location>
        <begin position="368"/>
        <end position="377"/>
    </location>
</feature>
<evidence type="ECO:0000313" key="6">
    <source>
        <dbReference type="EMBL" id="KAK7090220.1"/>
    </source>
</evidence>
<evidence type="ECO:0000259" key="5">
    <source>
        <dbReference type="SMART" id="SM00093"/>
    </source>
</evidence>
<feature type="chain" id="PRO_5042955789" description="Serpin domain-containing protein" evidence="4">
    <location>
        <begin position="25"/>
        <end position="446"/>
    </location>
</feature>
<protein>
    <recommendedName>
        <fullName evidence="5">Serpin domain-containing protein</fullName>
    </recommendedName>
</protein>
<dbReference type="PANTHER" id="PTHR11461:SF211">
    <property type="entry name" value="GH10112P-RELATED"/>
    <property type="match status" value="1"/>
</dbReference>
<gene>
    <name evidence="6" type="ORF">V1264_010047</name>
</gene>
<dbReference type="InterPro" id="IPR023796">
    <property type="entry name" value="Serpin_dom"/>
</dbReference>
<proteinExistence type="inferred from homology"/>
<dbReference type="GO" id="GO:0005615">
    <property type="term" value="C:extracellular space"/>
    <property type="evidence" value="ECO:0007669"/>
    <property type="project" value="InterPro"/>
</dbReference>
<dbReference type="InterPro" id="IPR042185">
    <property type="entry name" value="Serpin_sf_2"/>
</dbReference>
<evidence type="ECO:0000256" key="3">
    <source>
        <dbReference type="SAM" id="MobiDB-lite"/>
    </source>
</evidence>
<feature type="signal peptide" evidence="4">
    <location>
        <begin position="1"/>
        <end position="24"/>
    </location>
</feature>
<dbReference type="InterPro" id="IPR042178">
    <property type="entry name" value="Serpin_sf_1"/>
</dbReference>
<dbReference type="Proteomes" id="UP001374579">
    <property type="component" value="Unassembled WGS sequence"/>
</dbReference>
<dbReference type="Gene3D" id="3.30.497.10">
    <property type="entry name" value="Antithrombin, subunit I, domain 2"/>
    <property type="match status" value="1"/>
</dbReference>
<dbReference type="SUPFAM" id="SSF56574">
    <property type="entry name" value="Serpins"/>
    <property type="match status" value="1"/>
</dbReference>
<organism evidence="6 7">
    <name type="scientific">Littorina saxatilis</name>
    <dbReference type="NCBI Taxonomy" id="31220"/>
    <lineage>
        <taxon>Eukaryota</taxon>
        <taxon>Metazoa</taxon>
        <taxon>Spiralia</taxon>
        <taxon>Lophotrochozoa</taxon>
        <taxon>Mollusca</taxon>
        <taxon>Gastropoda</taxon>
        <taxon>Caenogastropoda</taxon>
        <taxon>Littorinimorpha</taxon>
        <taxon>Littorinoidea</taxon>
        <taxon>Littorinidae</taxon>
        <taxon>Littorina</taxon>
    </lineage>
</organism>
<dbReference type="InterPro" id="IPR000215">
    <property type="entry name" value="Serpin_fam"/>
</dbReference>
<evidence type="ECO:0000313" key="7">
    <source>
        <dbReference type="Proteomes" id="UP001374579"/>
    </source>
</evidence>
<dbReference type="InterPro" id="IPR036186">
    <property type="entry name" value="Serpin_sf"/>
</dbReference>
<dbReference type="InterPro" id="IPR023795">
    <property type="entry name" value="Serpin_CS"/>
</dbReference>
<dbReference type="SMART" id="SM00093">
    <property type="entry name" value="SERPIN"/>
    <property type="match status" value="1"/>
</dbReference>
<evidence type="ECO:0000256" key="2">
    <source>
        <dbReference type="RuleBase" id="RU000411"/>
    </source>
</evidence>
<dbReference type="GO" id="GO:0004867">
    <property type="term" value="F:serine-type endopeptidase inhibitor activity"/>
    <property type="evidence" value="ECO:0007669"/>
    <property type="project" value="InterPro"/>
</dbReference>
<dbReference type="PROSITE" id="PS00284">
    <property type="entry name" value="SERPIN"/>
    <property type="match status" value="1"/>
</dbReference>
<feature type="domain" description="Serpin" evidence="5">
    <location>
        <begin position="54"/>
        <end position="442"/>
    </location>
</feature>
<evidence type="ECO:0000256" key="4">
    <source>
        <dbReference type="SAM" id="SignalP"/>
    </source>
</evidence>
<reference evidence="6 7" key="1">
    <citation type="submission" date="2024-02" db="EMBL/GenBank/DDBJ databases">
        <title>Chromosome-scale genome assembly of the rough periwinkle Littorina saxatilis.</title>
        <authorList>
            <person name="De Jode A."/>
            <person name="Faria R."/>
            <person name="Formenti G."/>
            <person name="Sims Y."/>
            <person name="Smith T.P."/>
            <person name="Tracey A."/>
            <person name="Wood J.M.D."/>
            <person name="Zagrodzka Z.B."/>
            <person name="Johannesson K."/>
            <person name="Butlin R.K."/>
            <person name="Leder E.H."/>
        </authorList>
    </citation>
    <scope>NUCLEOTIDE SEQUENCE [LARGE SCALE GENOMIC DNA]</scope>
    <source>
        <strain evidence="6">Snail1</strain>
        <tissue evidence="6">Muscle</tissue>
    </source>
</reference>
<dbReference type="Gene3D" id="2.30.39.10">
    <property type="entry name" value="Alpha-1-antitrypsin, domain 1"/>
    <property type="match status" value="1"/>
</dbReference>
<dbReference type="EMBL" id="JBAMIC010000024">
    <property type="protein sequence ID" value="KAK7090220.1"/>
    <property type="molecule type" value="Genomic_DNA"/>
</dbReference>
<keyword evidence="7" id="KW-1185">Reference proteome</keyword>
<comment type="similarity">
    <text evidence="1 2">Belongs to the serpin family.</text>
</comment>
<keyword evidence="4" id="KW-0732">Signal</keyword>
<name>A0AAN9ANU3_9CAEN</name>
<accession>A0AAN9ANU3</accession>
<sequence>MARLLNFVIAAAVVVVVVLVCVSASSSNQVDNGDKTTNNFVQESIVRAHQELTTRLYKVFARKDSGNLILSPWSVMSLLTVTYIVAGGRTANEIGDHLHINLLRRKEILAGFEALNDIFKSAENGTAESLESWNGAFVGESVHPRHRLQKILQENLNTYIDHLVTSDNADNNTDSNATTMERDDFKELLMKKTHGLIQSVLPPSVGNAMAVWLFNIMHFQGAWQTPFNPHYTHIAKFMADGRRAVSVPTMASKAMYPRSRYPALGMRLLELPYGQSRRFALFILLPDHADGLPRLERRLRQFNLESMLSEDHWVRRAKVYLPKFKFQTDVSLMKVMKKLGFKRMFNPKFADFSRLDPNKKKKQKQKSRGSQDGAGQSPYVTQMVHKAVIEVSENGTRAAAASTLRLTSRRYTETFRINHPFMFVLRDRNLGINLFVGRVTDPTSLS</sequence>
<comment type="caution">
    <text evidence="6">The sequence shown here is derived from an EMBL/GenBank/DDBJ whole genome shotgun (WGS) entry which is preliminary data.</text>
</comment>